<dbReference type="PANTHER" id="PTHR13763:SF0">
    <property type="entry name" value="BREAST CANCER TYPE 1 SUSCEPTIBILITY PROTEIN"/>
    <property type="match status" value="1"/>
</dbReference>
<feature type="region of interest" description="Disordered" evidence="9">
    <location>
        <begin position="611"/>
        <end position="676"/>
    </location>
</feature>
<keyword evidence="8" id="KW-0539">Nucleus</keyword>
<evidence type="ECO:0000256" key="6">
    <source>
        <dbReference type="ARBA" id="ARBA00022833"/>
    </source>
</evidence>
<dbReference type="InterPro" id="IPR013083">
    <property type="entry name" value="Znf_RING/FYVE/PHD"/>
</dbReference>
<dbReference type="InterPro" id="IPR031099">
    <property type="entry name" value="BRCA1-associated"/>
</dbReference>
<feature type="domain" description="PHD-type" evidence="10">
    <location>
        <begin position="259"/>
        <end position="375"/>
    </location>
</feature>
<dbReference type="GO" id="GO:0045944">
    <property type="term" value="P:positive regulation of transcription by RNA polymerase II"/>
    <property type="evidence" value="ECO:0007669"/>
    <property type="project" value="TreeGrafter"/>
</dbReference>
<dbReference type="InterPro" id="IPR034732">
    <property type="entry name" value="EPHD"/>
</dbReference>
<dbReference type="GO" id="GO:0004842">
    <property type="term" value="F:ubiquitin-protein transferase activity"/>
    <property type="evidence" value="ECO:0007669"/>
    <property type="project" value="TreeGrafter"/>
</dbReference>
<feature type="region of interest" description="Disordered" evidence="9">
    <location>
        <begin position="209"/>
        <end position="241"/>
    </location>
</feature>
<keyword evidence="5" id="KW-0863">Zinc-finger</keyword>
<evidence type="ECO:0000313" key="11">
    <source>
        <dbReference type="EMBL" id="KAJ8901478.1"/>
    </source>
</evidence>
<evidence type="ECO:0000256" key="2">
    <source>
        <dbReference type="ARBA" id="ARBA00022723"/>
    </source>
</evidence>
<dbReference type="AlphaFoldDB" id="A0AAV8UK83"/>
<sequence length="788" mass="88269">MMEGDVVSSRVRSLRAKIDRVKSKVSGGVEGVCESEEVGALRRYGEAGGESFGADVLPEDVPFKETVNGRQMSEQLKDIKRTCGVGLSDEFIETSVGAARDAWYRREKSSFKRYCAEDNDVLRASRDYLNQSHYLKPSLYPLLWELGKEFRGTVARAYDEQLPEPLTYNDIDPRRAIERFMTPSHPKKDPAASDGDDSGVTTRLRRAQEELFQADDTTKPRPERQSSLKRENSYTLSAKNPNAGRLFRSKEMMLARKRGAHCGLCPPLEREEEEQLMTELVGPFPKRDGSMSLFVHLECLLWAPEVYTDGHGNFRMVYEVYNRGRKLVCATCGVKGATIGCYVESCRKSYHFACLKKGSCRLVEEHFVCFCPKHRGRADTAIFKQIISAASAAAKARTEVKVDTTYGLDTPHSFFTGLRRGQQEVIFSLIWGVTTIPNVEHVEESLFSLKRRAVVKKSDRLRLRDGVRVIKHSVYNVASDQLALKANKVYRHSSLAPPQRQRVIMVRNFRGCQPFAPGAMRLIESQSIPPPPAPAFAIKPERDDKRVEPPASSWGAEEAHVVSQTAMATDRPLPSTDLVEQAVGAGSSAENEPRLHDATVDNPLIQSLVPNARTQQERTGAEDRLPAGQRVPDPVETTKEKKMEVTPVSGASEKLAGAAPASTPGNDAEKRKPEEAVAAPVSGWLLFLVETLEEEGENDPDALQDPLLKRNVASLWSRLSVEAREDYERKAIQLDRSGVDEAKFLEQAGLQHAIKGGRDRRSYMRKSRKRGRDGERKQKFYNIYREID</sequence>
<evidence type="ECO:0000256" key="3">
    <source>
        <dbReference type="ARBA" id="ARBA00022737"/>
    </source>
</evidence>
<keyword evidence="7" id="KW-0234">DNA repair</keyword>
<comment type="subcellular location">
    <subcellularLocation>
        <location evidence="1">Nucleus</location>
    </subcellularLocation>
</comment>
<dbReference type="InterPro" id="IPR001965">
    <property type="entry name" value="Znf_PHD"/>
</dbReference>
<dbReference type="SMART" id="SM00249">
    <property type="entry name" value="PHD"/>
    <property type="match status" value="1"/>
</dbReference>
<feature type="compositionally biased region" description="Basic and acidic residues" evidence="9">
    <location>
        <begin position="615"/>
        <end position="625"/>
    </location>
</feature>
<protein>
    <recommendedName>
        <fullName evidence="10">PHD-type domain-containing protein</fullName>
    </recommendedName>
</protein>
<evidence type="ECO:0000256" key="7">
    <source>
        <dbReference type="ARBA" id="ARBA00023204"/>
    </source>
</evidence>
<dbReference type="GO" id="GO:0008270">
    <property type="term" value="F:zinc ion binding"/>
    <property type="evidence" value="ECO:0007669"/>
    <property type="project" value="UniProtKB-KW"/>
</dbReference>
<dbReference type="PROSITE" id="PS51805">
    <property type="entry name" value="EPHD"/>
    <property type="match status" value="1"/>
</dbReference>
<keyword evidence="2" id="KW-0479">Metal-binding</keyword>
<evidence type="ECO:0000256" key="5">
    <source>
        <dbReference type="ARBA" id="ARBA00022771"/>
    </source>
</evidence>
<evidence type="ECO:0000256" key="4">
    <source>
        <dbReference type="ARBA" id="ARBA00022763"/>
    </source>
</evidence>
<dbReference type="PANTHER" id="PTHR13763">
    <property type="entry name" value="BREAST CANCER TYPE 1 SUSCEPTIBILITY PROTEIN BRCA1"/>
    <property type="match status" value="1"/>
</dbReference>
<feature type="region of interest" description="Disordered" evidence="9">
    <location>
        <begin position="527"/>
        <end position="559"/>
    </location>
</feature>
<dbReference type="GO" id="GO:0000724">
    <property type="term" value="P:double-strand break repair via homologous recombination"/>
    <property type="evidence" value="ECO:0007669"/>
    <property type="project" value="TreeGrafter"/>
</dbReference>
<feature type="compositionally biased region" description="Basic and acidic residues" evidence="9">
    <location>
        <begin position="539"/>
        <end position="548"/>
    </location>
</feature>
<accession>A0AAV8UK83</accession>
<comment type="caution">
    <text evidence="11">The sequence shown here is derived from an EMBL/GenBank/DDBJ whole genome shotgun (WGS) entry which is preliminary data.</text>
</comment>
<evidence type="ECO:0000256" key="1">
    <source>
        <dbReference type="ARBA" id="ARBA00004123"/>
    </source>
</evidence>
<dbReference type="Proteomes" id="UP001157974">
    <property type="component" value="Unassembled WGS sequence"/>
</dbReference>
<feature type="compositionally biased region" description="Basic and acidic residues" evidence="9">
    <location>
        <begin position="216"/>
        <end position="232"/>
    </location>
</feature>
<proteinExistence type="predicted"/>
<dbReference type="Gene3D" id="3.30.40.10">
    <property type="entry name" value="Zinc/RING finger domain, C3HC4 (zinc finger)"/>
    <property type="match status" value="1"/>
</dbReference>
<dbReference type="GO" id="GO:0005634">
    <property type="term" value="C:nucleus"/>
    <property type="evidence" value="ECO:0007669"/>
    <property type="project" value="UniProtKB-SubCell"/>
</dbReference>
<gene>
    <name evidence="11" type="ORF">NDN08_007324</name>
</gene>
<evidence type="ECO:0000256" key="8">
    <source>
        <dbReference type="ARBA" id="ARBA00023242"/>
    </source>
</evidence>
<keyword evidence="6" id="KW-0862">Zinc</keyword>
<keyword evidence="12" id="KW-1185">Reference proteome</keyword>
<dbReference type="Pfam" id="PF13771">
    <property type="entry name" value="zf-HC5HC2H"/>
    <property type="match status" value="1"/>
</dbReference>
<feature type="region of interest" description="Disordered" evidence="9">
    <location>
        <begin position="755"/>
        <end position="777"/>
    </location>
</feature>
<evidence type="ECO:0000259" key="10">
    <source>
        <dbReference type="PROSITE" id="PS51805"/>
    </source>
</evidence>
<evidence type="ECO:0000256" key="9">
    <source>
        <dbReference type="SAM" id="MobiDB-lite"/>
    </source>
</evidence>
<feature type="region of interest" description="Disordered" evidence="9">
    <location>
        <begin position="181"/>
        <end position="200"/>
    </location>
</feature>
<keyword evidence="4" id="KW-0227">DNA damage</keyword>
<keyword evidence="3" id="KW-0677">Repeat</keyword>
<name>A0AAV8UK83_9RHOD</name>
<organism evidence="11 12">
    <name type="scientific">Rhodosorus marinus</name>
    <dbReference type="NCBI Taxonomy" id="101924"/>
    <lineage>
        <taxon>Eukaryota</taxon>
        <taxon>Rhodophyta</taxon>
        <taxon>Stylonematophyceae</taxon>
        <taxon>Stylonematales</taxon>
        <taxon>Stylonemataceae</taxon>
        <taxon>Rhodosorus</taxon>
    </lineage>
</organism>
<reference evidence="11 12" key="1">
    <citation type="journal article" date="2023" name="Nat. Commun.">
        <title>Origin of minicircular mitochondrial genomes in red algae.</title>
        <authorList>
            <person name="Lee Y."/>
            <person name="Cho C.H."/>
            <person name="Lee Y.M."/>
            <person name="Park S.I."/>
            <person name="Yang J.H."/>
            <person name="West J.A."/>
            <person name="Bhattacharya D."/>
            <person name="Yoon H.S."/>
        </authorList>
    </citation>
    <scope>NUCLEOTIDE SEQUENCE [LARGE SCALE GENOMIC DNA]</scope>
    <source>
        <strain evidence="11 12">CCMP1338</strain>
        <tissue evidence="11">Whole cell</tissue>
    </source>
</reference>
<evidence type="ECO:0000313" key="12">
    <source>
        <dbReference type="Proteomes" id="UP001157974"/>
    </source>
</evidence>
<dbReference type="EMBL" id="JAMWBK010000011">
    <property type="protein sequence ID" value="KAJ8901478.1"/>
    <property type="molecule type" value="Genomic_DNA"/>
</dbReference>